<dbReference type="RefSeq" id="WP_188821559.1">
    <property type="nucleotide sequence ID" value="NZ_BMHH01000002.1"/>
</dbReference>
<sequence>MMKNSSWISTVEFAELAGIHRRVANRICRQISEEKTQVWRGASLEVRTIDGQGGKSGIQYQVKVSSLPMLLQDRLNALQSSPEDVLSIRFGEQAQRERNWKYDVIRPILEHPKHSAGREAEINRLKNTQKLDWNGKHRLLTKSTLYRWVQEFEASGGSVHVLARGVRVDKGKRRVWVSKQFTDHVPLDMEMKKTIHADLKTYVQGLLAGGAQFKQTLVLAAEKLKEICKAYGAVIGDPALIGTVFRVPHAFVQEEMHFKAVYRHNRDRKASEDKAPRIRRTTKNLAPMEIVVMDVHHINVLMTREDGSTATPKLLAFHDIATNRVYWEIVFFEERGGVRNADVIHAFVNMCQDPAFGVPQFLYVDNGSEYGFADDLEDALKLGCKVSAFNGEEDRNRVIRARAYNAAAKHVEGWFRQMNQQYFRHIQGWIDDDRMNPKRPAMGKLPAPFNHGFDAFCDTVRAYVRAYEHMPQKGALKGKSPAMAFKAHVEAGWKATVLDPESLLTVFTRPETRVVEKHSIRVKGGEPWVCDGLLEYHGRKVIVHIPKYHGFSALLVTDEAGNHIGIATRDEAYDVLDARGAKESARRKSLRNKSLTKLAKSVPHIDAGAELVAFGEKQLPVVPNEPDGVISVTGPASDGRALLPVSAIKNSRQERDEELRRRNAEVSRIAEQFFGGRKAS</sequence>
<proteinExistence type="predicted"/>
<dbReference type="EMBL" id="BMHH01000002">
    <property type="protein sequence ID" value="GGA82415.1"/>
    <property type="molecule type" value="Genomic_DNA"/>
</dbReference>
<dbReference type="InterPro" id="IPR036397">
    <property type="entry name" value="RNaseH_sf"/>
</dbReference>
<dbReference type="SUPFAM" id="SSF53098">
    <property type="entry name" value="Ribonuclease H-like"/>
    <property type="match status" value="1"/>
</dbReference>
<dbReference type="InterPro" id="IPR012337">
    <property type="entry name" value="RNaseH-like_sf"/>
</dbReference>
<evidence type="ECO:0000313" key="1">
    <source>
        <dbReference type="EMBL" id="GGA82415.1"/>
    </source>
</evidence>
<reference evidence="1" key="2">
    <citation type="submission" date="2020-09" db="EMBL/GenBank/DDBJ databases">
        <authorList>
            <person name="Sun Q."/>
            <person name="Zhou Y."/>
        </authorList>
    </citation>
    <scope>NUCLEOTIDE SEQUENCE</scope>
    <source>
        <strain evidence="1">CGMCC 1.15082</strain>
    </source>
</reference>
<dbReference type="Proteomes" id="UP000646478">
    <property type="component" value="Unassembled WGS sequence"/>
</dbReference>
<comment type="caution">
    <text evidence="1">The sequence shown here is derived from an EMBL/GenBank/DDBJ whole genome shotgun (WGS) entry which is preliminary data.</text>
</comment>
<protein>
    <recommendedName>
        <fullName evidence="3">Transposase</fullName>
    </recommendedName>
</protein>
<name>A0A916S416_9HYPH</name>
<keyword evidence="2" id="KW-1185">Reference proteome</keyword>
<evidence type="ECO:0008006" key="3">
    <source>
        <dbReference type="Google" id="ProtNLM"/>
    </source>
</evidence>
<gene>
    <name evidence="1" type="ORF">GCM10011491_07280</name>
</gene>
<evidence type="ECO:0000313" key="2">
    <source>
        <dbReference type="Proteomes" id="UP000646478"/>
    </source>
</evidence>
<dbReference type="GO" id="GO:0003676">
    <property type="term" value="F:nucleic acid binding"/>
    <property type="evidence" value="ECO:0007669"/>
    <property type="project" value="InterPro"/>
</dbReference>
<reference evidence="1" key="1">
    <citation type="journal article" date="2014" name="Int. J. Syst. Evol. Microbiol.">
        <title>Complete genome sequence of Corynebacterium casei LMG S-19264T (=DSM 44701T), isolated from a smear-ripened cheese.</title>
        <authorList>
            <consortium name="US DOE Joint Genome Institute (JGI-PGF)"/>
            <person name="Walter F."/>
            <person name="Albersmeier A."/>
            <person name="Kalinowski J."/>
            <person name="Ruckert C."/>
        </authorList>
    </citation>
    <scope>NUCLEOTIDE SEQUENCE</scope>
    <source>
        <strain evidence="1">CGMCC 1.15082</strain>
    </source>
</reference>
<accession>A0A916S416</accession>
<dbReference type="AlphaFoldDB" id="A0A916S416"/>
<organism evidence="1 2">
    <name type="scientific">Brucella endophytica</name>
    <dbReference type="NCBI Taxonomy" id="1963359"/>
    <lineage>
        <taxon>Bacteria</taxon>
        <taxon>Pseudomonadati</taxon>
        <taxon>Pseudomonadota</taxon>
        <taxon>Alphaproteobacteria</taxon>
        <taxon>Hyphomicrobiales</taxon>
        <taxon>Brucellaceae</taxon>
        <taxon>Brucella/Ochrobactrum group</taxon>
        <taxon>Brucella</taxon>
    </lineage>
</organism>
<dbReference type="Gene3D" id="3.30.420.10">
    <property type="entry name" value="Ribonuclease H-like superfamily/Ribonuclease H"/>
    <property type="match status" value="1"/>
</dbReference>